<feature type="binding site" evidence="2">
    <location>
        <position position="100"/>
    </location>
    <ligand>
        <name>Mn(2+)</name>
        <dbReference type="ChEBI" id="CHEBI:29035"/>
        <label>2</label>
    </ligand>
</feature>
<accession>N6UUK5</accession>
<dbReference type="CDD" id="cd05666">
    <property type="entry name" value="M20_Acy1-like"/>
    <property type="match status" value="1"/>
</dbReference>
<dbReference type="GO" id="GO:0016787">
    <property type="term" value="F:hydrolase activity"/>
    <property type="evidence" value="ECO:0007669"/>
    <property type="project" value="UniProtKB-KW"/>
</dbReference>
<keyword evidence="2" id="KW-0479">Metal-binding</keyword>
<protein>
    <submittedName>
        <fullName evidence="4">Amidohydrolase</fullName>
    </submittedName>
</protein>
<organism evidence="4 5">
    <name type="scientific">Rhizobium freirei PRF 81</name>
    <dbReference type="NCBI Taxonomy" id="363754"/>
    <lineage>
        <taxon>Bacteria</taxon>
        <taxon>Pseudomonadati</taxon>
        <taxon>Pseudomonadota</taxon>
        <taxon>Alphaproteobacteria</taxon>
        <taxon>Hyphomicrobiales</taxon>
        <taxon>Rhizobiaceae</taxon>
        <taxon>Rhizobium/Agrobacterium group</taxon>
        <taxon>Rhizobium</taxon>
    </lineage>
</organism>
<feature type="binding site" evidence="2">
    <location>
        <position position="159"/>
    </location>
    <ligand>
        <name>Mn(2+)</name>
        <dbReference type="ChEBI" id="CHEBI:29035"/>
        <label>2</label>
    </ligand>
</feature>
<feature type="binding site" evidence="2">
    <location>
        <position position="353"/>
    </location>
    <ligand>
        <name>Mn(2+)</name>
        <dbReference type="ChEBI" id="CHEBI:29035"/>
        <label>2</label>
    </ligand>
</feature>
<dbReference type="PANTHER" id="PTHR11014:SF63">
    <property type="entry name" value="METALLOPEPTIDASE, PUTATIVE (AFU_ORTHOLOGUE AFUA_6G09600)-RELATED"/>
    <property type="match status" value="1"/>
</dbReference>
<dbReference type="Gene3D" id="3.30.70.360">
    <property type="match status" value="1"/>
</dbReference>
<reference evidence="4 5" key="1">
    <citation type="journal article" date="2012" name="BMC Genomics">
        <title>Genomic basis of broad host range and environmental adaptability of Rhizobium tropici CIAT 899 and Rhizobium sp. PRF 81 which are used in inoculants for common bean (Phaseolus vulgaris L.).</title>
        <authorList>
            <person name="Ormeno-Orrillo E."/>
            <person name="Menna P."/>
            <person name="Almeida L.G."/>
            <person name="Ollero F.J."/>
            <person name="Nicolas M.F."/>
            <person name="Pains Rodrigues E."/>
            <person name="Shigueyoshi Nakatani A."/>
            <person name="Silva Batista J.S."/>
            <person name="Oliveira Chueire L.M."/>
            <person name="Souza R.C."/>
            <person name="Ribeiro Vasconcelos A.T."/>
            <person name="Megias M."/>
            <person name="Hungria M."/>
            <person name="Martinez-Romero E."/>
        </authorList>
    </citation>
    <scope>NUCLEOTIDE SEQUENCE [LARGE SCALE GENOMIC DNA]</scope>
    <source>
        <strain evidence="4 5">PRF 81</strain>
    </source>
</reference>
<proteinExistence type="predicted"/>
<dbReference type="STRING" id="363754.RHSP_53117"/>
<gene>
    <name evidence="4" type="ORF">RHSP_53117</name>
</gene>
<dbReference type="RefSeq" id="WP_004125423.1">
    <property type="nucleotide sequence ID" value="NZ_AQHN01000084.1"/>
</dbReference>
<dbReference type="Pfam" id="PF01546">
    <property type="entry name" value="Peptidase_M20"/>
    <property type="match status" value="1"/>
</dbReference>
<dbReference type="PANTHER" id="PTHR11014">
    <property type="entry name" value="PEPTIDASE M20 FAMILY MEMBER"/>
    <property type="match status" value="1"/>
</dbReference>
<keyword evidence="1 4" id="KW-0378">Hydrolase</keyword>
<dbReference type="GO" id="GO:0046872">
    <property type="term" value="F:metal ion binding"/>
    <property type="evidence" value="ECO:0007669"/>
    <property type="project" value="UniProtKB-KW"/>
</dbReference>
<comment type="cofactor">
    <cofactor evidence="2">
        <name>Mn(2+)</name>
        <dbReference type="ChEBI" id="CHEBI:29035"/>
    </cofactor>
    <text evidence="2">The Mn(2+) ion enhances activity.</text>
</comment>
<dbReference type="InterPro" id="IPR011650">
    <property type="entry name" value="Peptidase_M20_dimer"/>
</dbReference>
<keyword evidence="5" id="KW-1185">Reference proteome</keyword>
<dbReference type="AlphaFoldDB" id="N6UUK5"/>
<comment type="caution">
    <text evidence="4">The sequence shown here is derived from an EMBL/GenBank/DDBJ whole genome shotgun (WGS) entry which is preliminary data.</text>
</comment>
<dbReference type="OrthoDB" id="9777385at2"/>
<feature type="binding site" evidence="2">
    <location>
        <position position="133"/>
    </location>
    <ligand>
        <name>Mn(2+)</name>
        <dbReference type="ChEBI" id="CHEBI:29035"/>
        <label>2</label>
    </ligand>
</feature>
<keyword evidence="2" id="KW-0464">Manganese</keyword>
<dbReference type="EMBL" id="AQHN01000084">
    <property type="protein sequence ID" value="ENN85370.1"/>
    <property type="molecule type" value="Genomic_DNA"/>
</dbReference>
<dbReference type="SUPFAM" id="SSF55031">
    <property type="entry name" value="Bacterial exopeptidase dimerisation domain"/>
    <property type="match status" value="1"/>
</dbReference>
<dbReference type="Proteomes" id="UP000012429">
    <property type="component" value="Unassembled WGS sequence"/>
</dbReference>
<dbReference type="Pfam" id="PF07687">
    <property type="entry name" value="M20_dimer"/>
    <property type="match status" value="1"/>
</dbReference>
<evidence type="ECO:0000313" key="5">
    <source>
        <dbReference type="Proteomes" id="UP000012429"/>
    </source>
</evidence>
<dbReference type="NCBIfam" id="TIGR01891">
    <property type="entry name" value="amidohydrolases"/>
    <property type="match status" value="1"/>
</dbReference>
<feature type="binding site" evidence="2">
    <location>
        <position position="98"/>
    </location>
    <ligand>
        <name>Mn(2+)</name>
        <dbReference type="ChEBI" id="CHEBI:29035"/>
        <label>2</label>
    </ligand>
</feature>
<feature type="domain" description="Peptidase M20 dimerisation" evidence="3">
    <location>
        <begin position="183"/>
        <end position="274"/>
    </location>
</feature>
<dbReference type="PATRIC" id="fig|363754.4.peg.5459"/>
<evidence type="ECO:0000256" key="1">
    <source>
        <dbReference type="ARBA" id="ARBA00022801"/>
    </source>
</evidence>
<dbReference type="PIRSF" id="PIRSF005962">
    <property type="entry name" value="Pept_M20D_amidohydro"/>
    <property type="match status" value="1"/>
</dbReference>
<dbReference type="SUPFAM" id="SSF53187">
    <property type="entry name" value="Zn-dependent exopeptidases"/>
    <property type="match status" value="1"/>
</dbReference>
<dbReference type="InterPro" id="IPR002933">
    <property type="entry name" value="Peptidase_M20"/>
</dbReference>
<evidence type="ECO:0000313" key="4">
    <source>
        <dbReference type="EMBL" id="ENN85370.1"/>
    </source>
</evidence>
<dbReference type="InterPro" id="IPR036264">
    <property type="entry name" value="Bact_exopeptidase_dim_dom"/>
</dbReference>
<dbReference type="Gene3D" id="3.40.630.10">
    <property type="entry name" value="Zn peptidases"/>
    <property type="match status" value="1"/>
</dbReference>
<evidence type="ECO:0000259" key="3">
    <source>
        <dbReference type="Pfam" id="PF07687"/>
    </source>
</evidence>
<name>N6UUK5_9HYPH</name>
<dbReference type="InterPro" id="IPR017439">
    <property type="entry name" value="Amidohydrolase"/>
</dbReference>
<evidence type="ECO:0000256" key="2">
    <source>
        <dbReference type="PIRSR" id="PIRSR005962-1"/>
    </source>
</evidence>
<sequence>MTDLKSLHAQMTEWRRDLHRHPEFGFEERRTSAFVAENLRGLGIEVTEGIGGTGVVGTLRRGTSNRAVALRADMDALRITEATGAAWTSTKPGTMHACGHDGHTAMLLGAAQLLVEEGGFDGTVRFLFQPAEEWGQGARAMLDDGLMERFPFDEVYGLHNMPGLPVGHFETRPGAIMSAEDIFEITLKGKGGHASRPDWGREVMVPACSLVLELQTIVARRLSPAEIAVVSVTELLTDGTRNALPSTARVLGDCRSFHPEVSARIEEEMRRIARGIAEGHGVEVEVKYTREFVPTINDAGLAAEMMAAVGPVSREVATRPEPMTGSEDFARFLAHAPGCYAFIGNGENCPPLHHPGYDFNDAALIHGAQVHAAIVRRRLPLQ</sequence>